<evidence type="ECO:0000313" key="8">
    <source>
        <dbReference type="Proteomes" id="UP001290861"/>
    </source>
</evidence>
<evidence type="ECO:0000256" key="3">
    <source>
        <dbReference type="ARBA" id="ARBA00022448"/>
    </source>
</evidence>
<evidence type="ECO:0000256" key="2">
    <source>
        <dbReference type="ARBA" id="ARBA00010742"/>
    </source>
</evidence>
<feature type="chain" id="PRO_5045568523" evidence="5">
    <location>
        <begin position="24"/>
        <end position="315"/>
    </location>
</feature>
<dbReference type="PANTHER" id="PTHR30024:SF47">
    <property type="entry name" value="TAURINE-BINDING PERIPLASMIC PROTEIN"/>
    <property type="match status" value="1"/>
</dbReference>
<dbReference type="Gene3D" id="3.40.190.10">
    <property type="entry name" value="Periplasmic binding protein-like II"/>
    <property type="match status" value="2"/>
</dbReference>
<dbReference type="Proteomes" id="UP001290861">
    <property type="component" value="Unassembled WGS sequence"/>
</dbReference>
<dbReference type="RefSeq" id="WP_322608754.1">
    <property type="nucleotide sequence ID" value="NZ_JARVCO010000010.1"/>
</dbReference>
<dbReference type="InterPro" id="IPR001638">
    <property type="entry name" value="Solute-binding_3/MltF_N"/>
</dbReference>
<protein>
    <submittedName>
        <fullName evidence="7">Aliphatic sulfonate ABC transporter substrate-binding protein</fullName>
    </submittedName>
</protein>
<proteinExistence type="inferred from homology"/>
<feature type="signal peptide" evidence="5">
    <location>
        <begin position="1"/>
        <end position="23"/>
    </location>
</feature>
<reference evidence="7 8" key="1">
    <citation type="journal article" date="2024" name="Appl. Environ. Microbiol.">
        <title>Pontiella agarivorans sp. nov., a novel marine anaerobic bacterium capable of degrading macroalgal polysaccharides and fixing nitrogen.</title>
        <authorList>
            <person name="Liu N."/>
            <person name="Kivenson V."/>
            <person name="Peng X."/>
            <person name="Cui Z."/>
            <person name="Lankiewicz T.S."/>
            <person name="Gosselin K.M."/>
            <person name="English C.J."/>
            <person name="Blair E.M."/>
            <person name="O'Malley M.A."/>
            <person name="Valentine D.L."/>
        </authorList>
    </citation>
    <scope>NUCLEOTIDE SEQUENCE [LARGE SCALE GENOMIC DNA]</scope>
    <source>
        <strain evidence="7 8">NLcol2</strain>
    </source>
</reference>
<feature type="domain" description="Solute-binding protein family 3/N-terminal" evidence="6">
    <location>
        <begin position="25"/>
        <end position="240"/>
    </location>
</feature>
<comment type="subcellular location">
    <subcellularLocation>
        <location evidence="1">Periplasm</location>
    </subcellularLocation>
</comment>
<dbReference type="SUPFAM" id="SSF53850">
    <property type="entry name" value="Periplasmic binding protein-like II"/>
    <property type="match status" value="1"/>
</dbReference>
<dbReference type="InterPro" id="IPR015168">
    <property type="entry name" value="SsuA/THI5"/>
</dbReference>
<dbReference type="EMBL" id="JARVCO010000010">
    <property type="protein sequence ID" value="MDZ8118961.1"/>
    <property type="molecule type" value="Genomic_DNA"/>
</dbReference>
<dbReference type="Pfam" id="PF09084">
    <property type="entry name" value="NMT1"/>
    <property type="match status" value="1"/>
</dbReference>
<evidence type="ECO:0000259" key="6">
    <source>
        <dbReference type="SMART" id="SM00062"/>
    </source>
</evidence>
<dbReference type="SMART" id="SM00062">
    <property type="entry name" value="PBPb"/>
    <property type="match status" value="1"/>
</dbReference>
<comment type="caution">
    <text evidence="7">The sequence shown here is derived from an EMBL/GenBank/DDBJ whole genome shotgun (WGS) entry which is preliminary data.</text>
</comment>
<keyword evidence="3" id="KW-0813">Transport</keyword>
<keyword evidence="4 5" id="KW-0732">Signal</keyword>
<organism evidence="7 8">
    <name type="scientific">Pontiella agarivorans</name>
    <dbReference type="NCBI Taxonomy" id="3038953"/>
    <lineage>
        <taxon>Bacteria</taxon>
        <taxon>Pseudomonadati</taxon>
        <taxon>Kiritimatiellota</taxon>
        <taxon>Kiritimatiellia</taxon>
        <taxon>Kiritimatiellales</taxon>
        <taxon>Pontiellaceae</taxon>
        <taxon>Pontiella</taxon>
    </lineage>
</organism>
<accession>A0ABU5MYA7</accession>
<sequence length="315" mass="33363">MKFKTILLFSALCACLASRTVSAETLRVGYNNWVGFIPFFVALEKGDFEKAGLTVEAKSFDAPGDGLVPLLANRLDVHFTTADAVVLRAGAAPGMFKIIGLVDTSAGADAIASAKGIASVADLKGKKIGVTLNECGHLLLVKALQKNGLTEKDVELINMTPDLAGTALSAGKVDAAVTWEPWISQIIGTGGTKLYSTADEPGLILDCIAVSKKSMKKKQAEIQTFMDIIYKRMDFVLSNPKEASEIAAPMIDIPAEEIEAILTEIELYSAAASVENMHGTALEAASEVSSFLLSKDMIPKSVDVAGLMDTSFLAK</sequence>
<gene>
    <name evidence="7" type="ORF">P9H32_10005</name>
</gene>
<dbReference type="NCBIfam" id="TIGR01728">
    <property type="entry name" value="SsuA_fam"/>
    <property type="match status" value="1"/>
</dbReference>
<dbReference type="InterPro" id="IPR010067">
    <property type="entry name" value="ABC_SsuA_sub-bd"/>
</dbReference>
<evidence type="ECO:0000256" key="4">
    <source>
        <dbReference type="ARBA" id="ARBA00022729"/>
    </source>
</evidence>
<evidence type="ECO:0000256" key="5">
    <source>
        <dbReference type="SAM" id="SignalP"/>
    </source>
</evidence>
<dbReference type="PROSITE" id="PS51257">
    <property type="entry name" value="PROKAR_LIPOPROTEIN"/>
    <property type="match status" value="1"/>
</dbReference>
<name>A0ABU5MYA7_9BACT</name>
<comment type="similarity">
    <text evidence="2">Belongs to the bacterial solute-binding protein SsuA/TauA family.</text>
</comment>
<dbReference type="PANTHER" id="PTHR30024">
    <property type="entry name" value="ALIPHATIC SULFONATES-BINDING PROTEIN-RELATED"/>
    <property type="match status" value="1"/>
</dbReference>
<evidence type="ECO:0000256" key="1">
    <source>
        <dbReference type="ARBA" id="ARBA00004418"/>
    </source>
</evidence>
<keyword evidence="8" id="KW-1185">Reference proteome</keyword>
<evidence type="ECO:0000313" key="7">
    <source>
        <dbReference type="EMBL" id="MDZ8118961.1"/>
    </source>
</evidence>